<protein>
    <submittedName>
        <fullName evidence="6">Dihydroanticapsin 7-dehydrogenase</fullName>
    </submittedName>
    <submittedName>
        <fullName evidence="5">SDR family NAD(P)-dependent oxidoreductase</fullName>
    </submittedName>
    <submittedName>
        <fullName evidence="7">SDR family oxidoreductase</fullName>
    </submittedName>
    <submittedName>
        <fullName evidence="12">Sorbitol-6-phosphate 2-dehydrogenase</fullName>
        <ecNumber evidence="5 12">1.1.1.140</ecNumber>
    </submittedName>
</protein>
<reference evidence="11" key="6">
    <citation type="submission" date="2020-09" db="EMBL/GenBank/DDBJ databases">
        <authorList>
            <consortium name="NCBI Pathogen Detection Project"/>
        </authorList>
    </citation>
    <scope>NUCLEOTIDE SEQUENCE</scope>
    <source>
        <strain evidence="11">O50</strain>
    </source>
</reference>
<evidence type="ECO:0000313" key="13">
    <source>
        <dbReference type="EMBL" id="MDW2759991.1"/>
    </source>
</evidence>
<evidence type="ECO:0000313" key="14">
    <source>
        <dbReference type="EMBL" id="QLV32640.1"/>
    </source>
</evidence>
<comment type="similarity">
    <text evidence="1 3">Belongs to the short-chain dehydrogenases/reductases (SDR) family.</text>
</comment>
<evidence type="ECO:0000259" key="4">
    <source>
        <dbReference type="SMART" id="SM00822"/>
    </source>
</evidence>
<dbReference type="PANTHER" id="PTHR42760">
    <property type="entry name" value="SHORT-CHAIN DEHYDROGENASES/REDUCTASES FAMILY MEMBER"/>
    <property type="match status" value="1"/>
</dbReference>
<evidence type="ECO:0000256" key="3">
    <source>
        <dbReference type="RuleBase" id="RU000363"/>
    </source>
</evidence>
<reference evidence="18" key="5">
    <citation type="submission" date="2020-06" db="EMBL/GenBank/DDBJ databases">
        <title>REHAB project genomes.</title>
        <authorList>
            <person name="Shaw L.P."/>
        </authorList>
    </citation>
    <scope>NUCLEOTIDE SEQUENCE [LARGE SCALE GENOMIC DNA]</scope>
    <source>
        <strain evidence="18">RHBSTW-00370</strain>
    </source>
</reference>
<dbReference type="InterPro" id="IPR057326">
    <property type="entry name" value="KR_dom"/>
</dbReference>
<dbReference type="SUPFAM" id="SSF51735">
    <property type="entry name" value="NAD(P)-binding Rossmann-fold domains"/>
    <property type="match status" value="1"/>
</dbReference>
<feature type="domain" description="Ketoreductase" evidence="4">
    <location>
        <begin position="10"/>
        <end position="196"/>
    </location>
</feature>
<reference evidence="11" key="3">
    <citation type="journal article" date="2018" name="Genome Biol.">
        <title>SKESA: strategic k-mer extension for scrupulous assemblies.</title>
        <authorList>
            <person name="Souvorov A."/>
            <person name="Agarwala R."/>
            <person name="Lipman D.J."/>
        </authorList>
    </citation>
    <scope>NUCLEOTIDE SEQUENCE</scope>
    <source>
        <strain evidence="11">O50</strain>
    </source>
</reference>
<reference evidence="9" key="11">
    <citation type="submission" date="2024-02" db="EMBL/GenBank/DDBJ databases">
        <authorList>
            <consortium name="Clinical and Environmental Microbiology Branch: Whole genome sequencing antimicrobial resistance pathogens in the healthcare setting"/>
        </authorList>
    </citation>
    <scope>NUCLEOTIDE SEQUENCE</scope>
    <source>
        <strain evidence="7">2021DK-00049</strain>
        <strain evidence="10">2023GN-00102</strain>
        <strain evidence="8">2023GN-00287</strain>
        <strain evidence="9">Whole organism</strain>
    </source>
</reference>
<organism evidence="12 16">
    <name type="scientific">Citrobacter freundii</name>
    <dbReference type="NCBI Taxonomy" id="546"/>
    <lineage>
        <taxon>Bacteria</taxon>
        <taxon>Pseudomonadati</taxon>
        <taxon>Pseudomonadota</taxon>
        <taxon>Gammaproteobacteria</taxon>
        <taxon>Enterobacterales</taxon>
        <taxon>Enterobacteriaceae</taxon>
        <taxon>Citrobacter</taxon>
        <taxon>Citrobacter freundii complex</taxon>
    </lineage>
</organism>
<reference evidence="14" key="7">
    <citation type="journal article" date="2021" name="Microb. Genom.">
        <title>A genomic epidemiological study shows that prevalence of antimicrobial resistance in Enterobacterales is associated with the livestock host, as well as antimicrobial usage.</title>
        <authorList>
            <person name="AbuOun M."/>
            <person name="Jones H."/>
            <person name="Stubberfield E."/>
            <person name="Gilson D."/>
            <person name="Shaw L.P."/>
            <person name="Hubbard A.T.M."/>
            <person name="Chau K.K."/>
            <person name="Sebra R."/>
            <person name="Peto T.E.A."/>
            <person name="Crook D.W."/>
            <person name="Read D.S."/>
            <person name="Gweon H.S."/>
            <person name="Walker A.S."/>
            <person name="Stoesser N."/>
            <person name="Smith R.P."/>
            <person name="Anjum M.F."/>
            <person name="On Behalf Of The Rehab Consortium."/>
        </authorList>
    </citation>
    <scope>NUCLEOTIDE SEQUENCE</scope>
    <source>
        <strain evidence="14">RHBSTW-00370</strain>
    </source>
</reference>
<dbReference type="EMBL" id="DACSXJ010000039">
    <property type="protein sequence ID" value="HAT3899885.1"/>
    <property type="molecule type" value="Genomic_DNA"/>
</dbReference>
<dbReference type="InterPro" id="IPR020904">
    <property type="entry name" value="Sc_DH/Rdtase_CS"/>
</dbReference>
<dbReference type="EC" id="1.1.1.140" evidence="5 12"/>
<evidence type="ECO:0000313" key="5">
    <source>
        <dbReference type="EMBL" id="AXZ46251.1"/>
    </source>
</evidence>
<dbReference type="Proteomes" id="UP000855471">
    <property type="component" value="Unassembled WGS sequence"/>
</dbReference>
<dbReference type="Proteomes" id="UP001279522">
    <property type="component" value="Unassembled WGS sequence"/>
</dbReference>
<dbReference type="Proteomes" id="UP001164536">
    <property type="component" value="Chromosome"/>
</dbReference>
<dbReference type="Proteomes" id="UP001278087">
    <property type="component" value="Unassembled WGS sequence"/>
</dbReference>
<dbReference type="GeneID" id="87003180"/>
<keyword evidence="19" id="KW-1185">Reference proteome</keyword>
<evidence type="ECO:0000313" key="16">
    <source>
        <dbReference type="Proteomes" id="UP000050520"/>
    </source>
</evidence>
<dbReference type="CDD" id="cd05233">
    <property type="entry name" value="SDR_c"/>
    <property type="match status" value="1"/>
</dbReference>
<dbReference type="SMART" id="SM00822">
    <property type="entry name" value="PKS_KR"/>
    <property type="match status" value="1"/>
</dbReference>
<dbReference type="GO" id="GO:0009010">
    <property type="term" value="F:sorbitol-6-phosphate 2-dehydrogenase activity"/>
    <property type="evidence" value="ECO:0007669"/>
    <property type="project" value="UniProtKB-EC"/>
</dbReference>
<accession>A0A0D7LIR7</accession>
<evidence type="ECO:0000256" key="1">
    <source>
        <dbReference type="ARBA" id="ARBA00006484"/>
    </source>
</evidence>
<sequence length="268" mass="28981">MQTWLNLQGKVIIVTGGASGIGLAIVEELLAQGANVQMADIHGGDGKYEGHNGYHFWPTDISSAKEVNHTVTEIIHRYGRIDGLVNNAGVNFPRLLVDEKAPAGQYELNEAAFEKMVNINQKGVFLMSQAAARQMVKQRNGVIVNVSSESGLEGSEGQSCYAATKAALNSFTRSWSKELGKHGIRVVGIAPGILEKTGLRTPEYEEALAWTRNITVEQLREGYTKNAIPIGRSGRLSEVADFVCYLLSERASYITGVTTNIAGGKTRG</sequence>
<dbReference type="Pfam" id="PF00106">
    <property type="entry name" value="adh_short"/>
    <property type="match status" value="1"/>
</dbReference>
<evidence type="ECO:0000313" key="15">
    <source>
        <dbReference type="EMBL" id="WAZ57056.1"/>
    </source>
</evidence>
<evidence type="ECO:0000313" key="17">
    <source>
        <dbReference type="Proteomes" id="UP000263627"/>
    </source>
</evidence>
<evidence type="ECO:0000313" key="7">
    <source>
        <dbReference type="EMBL" id="EHT9941770.1"/>
    </source>
</evidence>
<dbReference type="FunFam" id="3.40.50.720:FF:000084">
    <property type="entry name" value="Short-chain dehydrogenase reductase"/>
    <property type="match status" value="1"/>
</dbReference>
<dbReference type="EMBL" id="OW995941">
    <property type="protein sequence ID" value="CAH6618029.1"/>
    <property type="molecule type" value="Genomic_DNA"/>
</dbReference>
<dbReference type="PRINTS" id="PR00080">
    <property type="entry name" value="SDRFAMILY"/>
</dbReference>
<dbReference type="InterPro" id="IPR002347">
    <property type="entry name" value="SDR_fam"/>
</dbReference>
<dbReference type="AlphaFoldDB" id="A0A0D7LIR7"/>
<dbReference type="Proteomes" id="UP000050520">
    <property type="component" value="Unassembled WGS sequence"/>
</dbReference>
<reference evidence="15" key="9">
    <citation type="submission" date="2022-12" db="EMBL/GenBank/DDBJ databases">
        <title>2953647.</title>
        <authorList>
            <person name="Hergert J."/>
            <person name="Casey R."/>
            <person name="Wagner J."/>
            <person name="Young E.L."/>
            <person name="Oakeson K.F."/>
        </authorList>
    </citation>
    <scope>NUCLEOTIDE SEQUENCE</scope>
    <source>
        <strain evidence="15">2953647</strain>
    </source>
</reference>
<dbReference type="NCBIfam" id="NF004817">
    <property type="entry name" value="PRK06171.1"/>
    <property type="match status" value="1"/>
</dbReference>
<evidence type="ECO:0000313" key="18">
    <source>
        <dbReference type="Proteomes" id="UP000512222"/>
    </source>
</evidence>
<evidence type="ECO:0000256" key="2">
    <source>
        <dbReference type="ARBA" id="ARBA00023002"/>
    </source>
</evidence>
<dbReference type="EMBL" id="ABKLER030000017">
    <property type="protein sequence ID" value="EMN4146647.1"/>
    <property type="molecule type" value="Genomic_DNA"/>
</dbReference>
<evidence type="ECO:0000313" key="8">
    <source>
        <dbReference type="EMBL" id="ELV3682631.1"/>
    </source>
</evidence>
<name>A0A0D7LIR7_CITFR</name>
<reference evidence="12 16" key="2">
    <citation type="journal article" date="2017" name="PLoS ONE">
        <title>Genomic and phenotypic characterisation of fluoroquinolone resistance mechanisms in Enterobacteriaceae in Durban, South Africa.</title>
        <authorList>
            <person name="Osei Sekyere J."/>
            <person name="Amoako D.G."/>
        </authorList>
    </citation>
    <scope>NUCLEOTIDE SEQUENCE [LARGE SCALE GENOMIC DNA]</scope>
    <source>
        <strain evidence="12 16">ST62:944112508</strain>
    </source>
</reference>
<dbReference type="GO" id="GO:0006633">
    <property type="term" value="P:fatty acid biosynthetic process"/>
    <property type="evidence" value="ECO:0007669"/>
    <property type="project" value="TreeGrafter"/>
</dbReference>
<reference evidence="13" key="10">
    <citation type="submission" date="2023-10" db="EMBL/GenBank/DDBJ databases">
        <title>Fecal carriage and genetic characteristics of carbapenem-resistant Enterobacterales among healthy adults from four provinces of China.</title>
        <authorList>
            <person name="Li Y."/>
            <person name="Zhang R."/>
        </authorList>
    </citation>
    <scope>NUCLEOTIDE SEQUENCE</scope>
    <source>
        <strain evidence="13">HN-136</strain>
    </source>
</reference>
<dbReference type="EMBL" id="CP032184">
    <property type="protein sequence ID" value="AXZ46251.1"/>
    <property type="molecule type" value="Genomic_DNA"/>
</dbReference>
<dbReference type="PROSITE" id="PS00061">
    <property type="entry name" value="ADH_SHORT"/>
    <property type="match status" value="1"/>
</dbReference>
<proteinExistence type="inferred from homology"/>
<evidence type="ECO:0000313" key="12">
    <source>
        <dbReference type="EMBL" id="KPR56367.1"/>
    </source>
</evidence>
<dbReference type="GO" id="GO:0048038">
    <property type="term" value="F:quinone binding"/>
    <property type="evidence" value="ECO:0007669"/>
    <property type="project" value="TreeGrafter"/>
</dbReference>
<dbReference type="EMBL" id="LJEB01000027">
    <property type="protein sequence ID" value="KPR56367.1"/>
    <property type="molecule type" value="Genomic_DNA"/>
</dbReference>
<evidence type="ECO:0000313" key="11">
    <source>
        <dbReference type="EMBL" id="HAT3899885.1"/>
    </source>
</evidence>
<dbReference type="InterPro" id="IPR036291">
    <property type="entry name" value="NAD(P)-bd_dom_sf"/>
</dbReference>
<dbReference type="Proteomes" id="UP001169574">
    <property type="component" value="Unassembled WGS sequence"/>
</dbReference>
<reference evidence="16" key="1">
    <citation type="submission" date="2015-09" db="EMBL/GenBank/DDBJ databases">
        <title>Prevalence of NDMs in South Africa.</title>
        <authorList>
            <person name="Osei Sekyere J."/>
            <person name="Govinden U."/>
            <person name="Essack S."/>
            <person name="Haldorsen B."/>
            <person name="Samuelsen O."/>
            <person name="Aasnaes B."/>
            <person name="Sundsfjord A."/>
        </authorList>
    </citation>
    <scope>NUCLEOTIDE SEQUENCE [LARGE SCALE GENOMIC DNA]</scope>
    <source>
        <strain evidence="16">ST62:944112508</strain>
    </source>
</reference>
<dbReference type="EMBL" id="CP114564">
    <property type="protein sequence ID" value="WAZ57056.1"/>
    <property type="molecule type" value="Genomic_DNA"/>
</dbReference>
<evidence type="ECO:0000313" key="19">
    <source>
        <dbReference type="Proteomes" id="UP001164536"/>
    </source>
</evidence>
<dbReference type="PANTHER" id="PTHR42760:SF133">
    <property type="entry name" value="3-OXOACYL-[ACYL-CARRIER-PROTEIN] REDUCTASE"/>
    <property type="match status" value="1"/>
</dbReference>
<dbReference type="EMBL" id="ABLGCN030000023">
    <property type="protein sequence ID" value="EMM7460422.1"/>
    <property type="molecule type" value="Genomic_DNA"/>
</dbReference>
<dbReference type="Proteomes" id="UP000263627">
    <property type="component" value="Chromosome"/>
</dbReference>
<dbReference type="RefSeq" id="WP_003031649.1">
    <property type="nucleotide sequence ID" value="NZ_AP028314.1"/>
</dbReference>
<dbReference type="EMBL" id="ABOSXX010000050">
    <property type="protein sequence ID" value="ELV3682631.1"/>
    <property type="molecule type" value="Genomic_DNA"/>
</dbReference>
<dbReference type="Gene3D" id="3.40.50.720">
    <property type="entry name" value="NAD(P)-binding Rossmann-like Domain"/>
    <property type="match status" value="1"/>
</dbReference>
<evidence type="ECO:0000313" key="9">
    <source>
        <dbReference type="EMBL" id="EMM7460422.1"/>
    </source>
</evidence>
<evidence type="ECO:0000313" key="6">
    <source>
        <dbReference type="EMBL" id="CAH6618029.1"/>
    </source>
</evidence>
<dbReference type="PRINTS" id="PR00081">
    <property type="entry name" value="GDHRDH"/>
</dbReference>
<dbReference type="Proteomes" id="UP000512222">
    <property type="component" value="Chromosome"/>
</dbReference>
<dbReference type="EMBL" id="ABBJDF010000039">
    <property type="protein sequence ID" value="EHT9941770.1"/>
    <property type="molecule type" value="Genomic_DNA"/>
</dbReference>
<reference evidence="5 17" key="4">
    <citation type="submission" date="2018-09" db="EMBL/GenBank/DDBJ databases">
        <title>Whole genome sequencing of Citrobacter freundii AR_0116.</title>
        <authorList>
            <person name="Conlan S."/>
            <person name="Thomas P.J."/>
            <person name="Mullikin J."/>
            <person name="Frank K.M."/>
            <person name="Segre J.A."/>
        </authorList>
    </citation>
    <scope>NUCLEOTIDE SEQUENCE [LARGE SCALE GENOMIC DNA]</scope>
    <source>
        <strain evidence="5 17">AR_0116</strain>
    </source>
</reference>
<reference evidence="6" key="8">
    <citation type="submission" date="2022-05" db="EMBL/GenBank/DDBJ databases">
        <authorList>
            <person name="Alioto T."/>
            <person name="Alioto T."/>
            <person name="Gomez Garrido J."/>
        </authorList>
    </citation>
    <scope>NUCLEOTIDE SEQUENCE</scope>
    <source>
        <strain evidence="6">112</strain>
    </source>
</reference>
<dbReference type="Proteomes" id="UP000789647">
    <property type="component" value="Chromosome"/>
</dbReference>
<keyword evidence="2 12" id="KW-0560">Oxidoreductase</keyword>
<evidence type="ECO:0000313" key="10">
    <source>
        <dbReference type="EMBL" id="EMN4146647.1"/>
    </source>
</evidence>
<dbReference type="EMBL" id="CP056573">
    <property type="protein sequence ID" value="QLV32640.1"/>
    <property type="molecule type" value="Genomic_DNA"/>
</dbReference>
<gene>
    <name evidence="6" type="ORF">AI2935V1_4611</name>
    <name evidence="5" type="ORF">AM363_04375</name>
    <name evidence="12" type="ORF">AN672_06740</name>
    <name evidence="14" type="ORF">HV178_22820</name>
    <name evidence="11" type="ORF">I9Y29_004368</name>
    <name evidence="7" type="ORF">KY227_004936</name>
    <name evidence="15" type="ORF">O4000_22730</name>
    <name evidence="9" type="ORF">P7U51_005020</name>
    <name evidence="10" type="ORF">PQQ21_003949</name>
    <name evidence="13" type="ORF">RYZ67_16090</name>
    <name evidence="8" type="ORF">SGX49_005135</name>
</gene>
<dbReference type="EMBL" id="JAWPBU010000019">
    <property type="protein sequence ID" value="MDW2759991.1"/>
    <property type="molecule type" value="Genomic_DNA"/>
</dbReference>